<reference evidence="11 12" key="1">
    <citation type="submission" date="2016-10" db="EMBL/GenBank/DDBJ databases">
        <authorList>
            <person name="de Groot N.N."/>
        </authorList>
    </citation>
    <scope>NUCLEOTIDE SEQUENCE [LARGE SCALE GENOMIC DNA]</scope>
    <source>
        <strain evidence="11 12">DSM 28129</strain>
    </source>
</reference>
<evidence type="ECO:0000256" key="1">
    <source>
        <dbReference type="ARBA" id="ARBA00007164"/>
    </source>
</evidence>
<evidence type="ECO:0000256" key="4">
    <source>
        <dbReference type="ARBA" id="ARBA00022960"/>
    </source>
</evidence>
<evidence type="ECO:0000256" key="6">
    <source>
        <dbReference type="ARBA" id="ARBA00023316"/>
    </source>
</evidence>
<sequence>MFRKKIFLLVILILCVFLVTDKFSWASIKQHSVSFFDQVKSASQSRAKIELADLEGEAVLIMDRETGEIIYSDHEKKKMYPASTTKILTALILLEKGNPDDLVTVGNEVGIRTSGESSAGLQPGDVLTVRDLVAAMMLPSGNDAARAAAVYVARKDTGEKLDPEESVAYFAKLMNKRAKAIGAKKSHFVNPHGLHDPDHYTTAYDMALIAKKAMANAEFQSIVGEKVHQSEDQGQGGFIYENRNKLLNDKDEWYFQGANGVKTGYTEKAGYCLVGSAIRDQKELITVVLHSTEQGVWSDTVRLLNYGFQK</sequence>
<evidence type="ECO:0000256" key="3">
    <source>
        <dbReference type="ARBA" id="ARBA00022801"/>
    </source>
</evidence>
<gene>
    <name evidence="11" type="ORF">SAMN04488542_101231</name>
</gene>
<dbReference type="GO" id="GO:0009002">
    <property type="term" value="F:serine-type D-Ala-D-Ala carboxypeptidase activity"/>
    <property type="evidence" value="ECO:0007669"/>
    <property type="project" value="InterPro"/>
</dbReference>
<dbReference type="EMBL" id="FNBG01000001">
    <property type="protein sequence ID" value="SDE63651.1"/>
    <property type="molecule type" value="Genomic_DNA"/>
</dbReference>
<dbReference type="Gene3D" id="3.40.710.10">
    <property type="entry name" value="DD-peptidase/beta-lactamase superfamily"/>
    <property type="match status" value="1"/>
</dbReference>
<feature type="active site" description="Acyl-ester intermediate" evidence="7">
    <location>
        <position position="83"/>
    </location>
</feature>
<dbReference type="RefSeq" id="WP_091226008.1">
    <property type="nucleotide sequence ID" value="NZ_FNBG01000001.1"/>
</dbReference>
<feature type="binding site" evidence="8">
    <location>
        <position position="262"/>
    </location>
    <ligand>
        <name>substrate</name>
    </ligand>
</feature>
<dbReference type="GO" id="GO:0006508">
    <property type="term" value="P:proteolysis"/>
    <property type="evidence" value="ECO:0007669"/>
    <property type="project" value="InterPro"/>
</dbReference>
<proteinExistence type="inferred from homology"/>
<dbReference type="InterPro" id="IPR012338">
    <property type="entry name" value="Beta-lactam/transpept-like"/>
</dbReference>
<dbReference type="AlphaFoldDB" id="A0A1G7EJ15"/>
<keyword evidence="3" id="KW-0378">Hydrolase</keyword>
<dbReference type="Pfam" id="PF00768">
    <property type="entry name" value="Peptidase_S11"/>
    <property type="match status" value="1"/>
</dbReference>
<comment type="similarity">
    <text evidence="1 9">Belongs to the peptidase S11 family.</text>
</comment>
<evidence type="ECO:0000256" key="2">
    <source>
        <dbReference type="ARBA" id="ARBA00022729"/>
    </source>
</evidence>
<dbReference type="InterPro" id="IPR018044">
    <property type="entry name" value="Peptidase_S11"/>
</dbReference>
<organism evidence="11 12">
    <name type="scientific">Fontibacillus panacisegetis</name>
    <dbReference type="NCBI Taxonomy" id="670482"/>
    <lineage>
        <taxon>Bacteria</taxon>
        <taxon>Bacillati</taxon>
        <taxon>Bacillota</taxon>
        <taxon>Bacilli</taxon>
        <taxon>Bacillales</taxon>
        <taxon>Paenibacillaceae</taxon>
        <taxon>Fontibacillus</taxon>
    </lineage>
</organism>
<name>A0A1G7EJ15_9BACL</name>
<protein>
    <submittedName>
        <fullName evidence="11">D-alanyl-D-alanine carboxypeptidase</fullName>
    </submittedName>
</protein>
<keyword evidence="11" id="KW-0645">Protease</keyword>
<accession>A0A1G7EJ15</accession>
<dbReference type="GO" id="GO:0009252">
    <property type="term" value="P:peptidoglycan biosynthetic process"/>
    <property type="evidence" value="ECO:0007669"/>
    <property type="project" value="UniProtKB-KW"/>
</dbReference>
<keyword evidence="12" id="KW-1185">Reference proteome</keyword>
<dbReference type="PANTHER" id="PTHR21581">
    <property type="entry name" value="D-ALANYL-D-ALANINE CARBOXYPEPTIDASE"/>
    <property type="match status" value="1"/>
</dbReference>
<dbReference type="SUPFAM" id="SSF56601">
    <property type="entry name" value="beta-lactamase/transpeptidase-like"/>
    <property type="match status" value="1"/>
</dbReference>
<evidence type="ECO:0000313" key="11">
    <source>
        <dbReference type="EMBL" id="SDE63651.1"/>
    </source>
</evidence>
<keyword evidence="2" id="KW-0732">Signal</keyword>
<evidence type="ECO:0000259" key="10">
    <source>
        <dbReference type="Pfam" id="PF00768"/>
    </source>
</evidence>
<feature type="active site" evidence="7">
    <location>
        <position position="140"/>
    </location>
</feature>
<dbReference type="PANTHER" id="PTHR21581:SF33">
    <property type="entry name" value="D-ALANYL-D-ALANINE CARBOXYPEPTIDASE DACB"/>
    <property type="match status" value="1"/>
</dbReference>
<feature type="active site" description="Proton acceptor" evidence="7">
    <location>
        <position position="86"/>
    </location>
</feature>
<evidence type="ECO:0000256" key="7">
    <source>
        <dbReference type="PIRSR" id="PIRSR618044-1"/>
    </source>
</evidence>
<dbReference type="PRINTS" id="PR00725">
    <property type="entry name" value="DADACBPTASE1"/>
</dbReference>
<evidence type="ECO:0000256" key="8">
    <source>
        <dbReference type="PIRSR" id="PIRSR618044-2"/>
    </source>
</evidence>
<evidence type="ECO:0000313" key="12">
    <source>
        <dbReference type="Proteomes" id="UP000198972"/>
    </source>
</evidence>
<evidence type="ECO:0000256" key="5">
    <source>
        <dbReference type="ARBA" id="ARBA00022984"/>
    </source>
</evidence>
<dbReference type="GO" id="GO:0008360">
    <property type="term" value="P:regulation of cell shape"/>
    <property type="evidence" value="ECO:0007669"/>
    <property type="project" value="UniProtKB-KW"/>
</dbReference>
<dbReference type="STRING" id="670482.SAMN04488542_101231"/>
<keyword evidence="6" id="KW-0961">Cell wall biogenesis/degradation</keyword>
<dbReference type="GO" id="GO:0071555">
    <property type="term" value="P:cell wall organization"/>
    <property type="evidence" value="ECO:0007669"/>
    <property type="project" value="UniProtKB-KW"/>
</dbReference>
<dbReference type="Proteomes" id="UP000198972">
    <property type="component" value="Unassembled WGS sequence"/>
</dbReference>
<evidence type="ECO:0000256" key="9">
    <source>
        <dbReference type="RuleBase" id="RU004016"/>
    </source>
</evidence>
<feature type="domain" description="Peptidase S11 D-alanyl-D-alanine carboxypeptidase A N-terminal" evidence="10">
    <location>
        <begin position="52"/>
        <end position="291"/>
    </location>
</feature>
<keyword evidence="11" id="KW-0121">Carboxypeptidase</keyword>
<keyword evidence="5" id="KW-0573">Peptidoglycan synthesis</keyword>
<keyword evidence="4" id="KW-0133">Cell shape</keyword>
<dbReference type="OrthoDB" id="9791132at2"/>
<dbReference type="InterPro" id="IPR001967">
    <property type="entry name" value="Peptidase_S11_N"/>
</dbReference>